<dbReference type="InterPro" id="IPR011604">
    <property type="entry name" value="PDDEXK-like_dom_sf"/>
</dbReference>
<dbReference type="InterPro" id="IPR019080">
    <property type="entry name" value="YqaJ_viral_recombinase"/>
</dbReference>
<feature type="non-terminal residue" evidence="2">
    <location>
        <position position="82"/>
    </location>
</feature>
<gene>
    <name evidence="2" type="ORF">U6C28_23420</name>
</gene>
<feature type="domain" description="YqaJ viral recombinase" evidence="1">
    <location>
        <begin position="13"/>
        <end position="67"/>
    </location>
</feature>
<reference evidence="2 3" key="1">
    <citation type="submission" date="2023-12" db="EMBL/GenBank/DDBJ databases">
        <title>Genome comparison identifies genes involved in endophytic behavior of Lysinibacillus irui and provides insights into its role as a plant-growth promoting bacterium.</title>
        <authorList>
            <person name="Hilario S."/>
            <person name="Matos I."/>
            <person name="Goncalves M.F.M."/>
            <person name="Pardo C.A."/>
            <person name="Santos M.J."/>
        </authorList>
    </citation>
    <scope>NUCLEOTIDE SEQUENCE [LARGE SCALE GENOMIC DNA]</scope>
    <source>
        <strain evidence="2 3">B3</strain>
    </source>
</reference>
<dbReference type="EMBL" id="JAXUIA010000028">
    <property type="protein sequence ID" value="MEA0979233.1"/>
    <property type="molecule type" value="Genomic_DNA"/>
</dbReference>
<dbReference type="InterPro" id="IPR011335">
    <property type="entry name" value="Restrct_endonuc-II-like"/>
</dbReference>
<proteinExistence type="predicted"/>
<evidence type="ECO:0000313" key="3">
    <source>
        <dbReference type="Proteomes" id="UP001289615"/>
    </source>
</evidence>
<dbReference type="RefSeq" id="WP_322823696.1">
    <property type="nucleotide sequence ID" value="NZ_JAXUHK010000028.1"/>
</dbReference>
<dbReference type="Gene3D" id="3.90.320.10">
    <property type="match status" value="1"/>
</dbReference>
<evidence type="ECO:0000259" key="1">
    <source>
        <dbReference type="Pfam" id="PF09588"/>
    </source>
</evidence>
<organism evidence="2 3">
    <name type="scientific">Lysinibacillus irui</name>
    <dbReference type="NCBI Taxonomy" id="2998077"/>
    <lineage>
        <taxon>Bacteria</taxon>
        <taxon>Bacillati</taxon>
        <taxon>Bacillota</taxon>
        <taxon>Bacilli</taxon>
        <taxon>Bacillales</taxon>
        <taxon>Bacillaceae</taxon>
        <taxon>Lysinibacillus</taxon>
    </lineage>
</organism>
<keyword evidence="3" id="KW-1185">Reference proteome</keyword>
<accession>A0ABU5NT40</accession>
<dbReference type="Proteomes" id="UP001289615">
    <property type="component" value="Unassembled WGS sequence"/>
</dbReference>
<dbReference type="SUPFAM" id="SSF52980">
    <property type="entry name" value="Restriction endonuclease-like"/>
    <property type="match status" value="1"/>
</dbReference>
<sequence length="82" mass="9337">MFQTDDKNVIENRSVFVGGSDVPIILGLSKYKSQFELAKEKTGLIPTVFEGNEYTVYGQTMEPQIRDYINVINETNFKPETV</sequence>
<comment type="caution">
    <text evidence="2">The sequence shown here is derived from an EMBL/GenBank/DDBJ whole genome shotgun (WGS) entry which is preliminary data.</text>
</comment>
<protein>
    <submittedName>
        <fullName evidence="2">YqaJ viral recombinase family protein</fullName>
    </submittedName>
</protein>
<evidence type="ECO:0000313" key="2">
    <source>
        <dbReference type="EMBL" id="MEA0979233.1"/>
    </source>
</evidence>
<dbReference type="Pfam" id="PF09588">
    <property type="entry name" value="YqaJ"/>
    <property type="match status" value="1"/>
</dbReference>
<name>A0ABU5NT40_9BACI</name>